<name>A0A2H3B403_9AGAR</name>
<reference evidence="2" key="1">
    <citation type="journal article" date="2017" name="Nat. Ecol. Evol.">
        <title>Genome expansion and lineage-specific genetic innovations in the forest pathogenic fungi Armillaria.</title>
        <authorList>
            <person name="Sipos G."/>
            <person name="Prasanna A.N."/>
            <person name="Walter M.C."/>
            <person name="O'Connor E."/>
            <person name="Balint B."/>
            <person name="Krizsan K."/>
            <person name="Kiss B."/>
            <person name="Hess J."/>
            <person name="Varga T."/>
            <person name="Slot J."/>
            <person name="Riley R."/>
            <person name="Boka B."/>
            <person name="Rigling D."/>
            <person name="Barry K."/>
            <person name="Lee J."/>
            <person name="Mihaltcheva S."/>
            <person name="LaButti K."/>
            <person name="Lipzen A."/>
            <person name="Waldron R."/>
            <person name="Moloney N.M."/>
            <person name="Sperisen C."/>
            <person name="Kredics L."/>
            <person name="Vagvoelgyi C."/>
            <person name="Patrignani A."/>
            <person name="Fitzpatrick D."/>
            <person name="Nagy I."/>
            <person name="Doyle S."/>
            <person name="Anderson J.B."/>
            <person name="Grigoriev I.V."/>
            <person name="Gueldener U."/>
            <person name="Muensterkoetter M."/>
            <person name="Nagy L.G."/>
        </authorList>
    </citation>
    <scope>NUCLEOTIDE SEQUENCE [LARGE SCALE GENOMIC DNA]</scope>
    <source>
        <strain evidence="2">28-4</strain>
    </source>
</reference>
<dbReference type="EMBL" id="KZ293472">
    <property type="protein sequence ID" value="PBK61782.1"/>
    <property type="molecule type" value="Genomic_DNA"/>
</dbReference>
<protein>
    <submittedName>
        <fullName evidence="1">Uncharacterized protein</fullName>
    </submittedName>
</protein>
<organism evidence="1 2">
    <name type="scientific">Armillaria solidipes</name>
    <dbReference type="NCBI Taxonomy" id="1076256"/>
    <lineage>
        <taxon>Eukaryota</taxon>
        <taxon>Fungi</taxon>
        <taxon>Dikarya</taxon>
        <taxon>Basidiomycota</taxon>
        <taxon>Agaricomycotina</taxon>
        <taxon>Agaricomycetes</taxon>
        <taxon>Agaricomycetidae</taxon>
        <taxon>Agaricales</taxon>
        <taxon>Marasmiineae</taxon>
        <taxon>Physalacriaceae</taxon>
        <taxon>Armillaria</taxon>
    </lineage>
</organism>
<dbReference type="AlphaFoldDB" id="A0A2H3B403"/>
<proteinExistence type="predicted"/>
<evidence type="ECO:0000313" key="1">
    <source>
        <dbReference type="EMBL" id="PBK61782.1"/>
    </source>
</evidence>
<keyword evidence="2" id="KW-1185">Reference proteome</keyword>
<gene>
    <name evidence="1" type="ORF">ARMSODRAFT_620580</name>
</gene>
<dbReference type="Proteomes" id="UP000218334">
    <property type="component" value="Unassembled WGS sequence"/>
</dbReference>
<evidence type="ECO:0000313" key="2">
    <source>
        <dbReference type="Proteomes" id="UP000218334"/>
    </source>
</evidence>
<sequence>MFFWLPISSRSGLPGSEEASFTHKAHGSLSTCCLRIVYSFTLDDLSCICLMFLFAAMEETTRFCIGEGFFRSSCYPTNQIRGCRLDISPKLPIDGLHGSLPDGTLQYHIYSCLLTNQMIHLLPALPNNEKAPSSTSGKVLSVTLSTPLQSELLYSQRQVWHQNIAFPSSDSRLSRPTCVAAGKCIRKDQGRAAALHQ</sequence>
<accession>A0A2H3B403</accession>